<feature type="transmembrane region" description="Helical" evidence="5">
    <location>
        <begin position="132"/>
        <end position="154"/>
    </location>
</feature>
<evidence type="ECO:0000313" key="6">
    <source>
        <dbReference type="EMBL" id="RFO96884.1"/>
    </source>
</evidence>
<evidence type="ECO:0000256" key="1">
    <source>
        <dbReference type="ARBA" id="ARBA00004141"/>
    </source>
</evidence>
<feature type="transmembrane region" description="Helical" evidence="5">
    <location>
        <begin position="160"/>
        <end position="180"/>
    </location>
</feature>
<dbReference type="Pfam" id="PF07264">
    <property type="entry name" value="EI24"/>
    <property type="match status" value="1"/>
</dbReference>
<protein>
    <recommendedName>
        <fullName evidence="8">EI24 domain-containing protein</fullName>
    </recommendedName>
</protein>
<accession>A0A3E1RBZ6</accession>
<reference evidence="6 7" key="1">
    <citation type="submission" date="2018-05" db="EMBL/GenBank/DDBJ databases">
        <title>Rhodoferax soyangensis sp.nov., isolated from an oligotrophic freshwater lake.</title>
        <authorList>
            <person name="Park M."/>
        </authorList>
    </citation>
    <scope>NUCLEOTIDE SEQUENCE [LARGE SCALE GENOMIC DNA]</scope>
    <source>
        <strain evidence="6 7">IMCC26218</strain>
    </source>
</reference>
<dbReference type="EMBL" id="QFZK01000005">
    <property type="protein sequence ID" value="RFO96884.1"/>
    <property type="molecule type" value="Genomic_DNA"/>
</dbReference>
<dbReference type="RefSeq" id="WP_117176795.1">
    <property type="nucleotide sequence ID" value="NZ_QFZK01000005.1"/>
</dbReference>
<keyword evidence="7" id="KW-1185">Reference proteome</keyword>
<evidence type="ECO:0000256" key="5">
    <source>
        <dbReference type="SAM" id="Phobius"/>
    </source>
</evidence>
<feature type="transmembrane region" description="Helical" evidence="5">
    <location>
        <begin position="20"/>
        <end position="43"/>
    </location>
</feature>
<keyword evidence="4 5" id="KW-0472">Membrane</keyword>
<evidence type="ECO:0000256" key="4">
    <source>
        <dbReference type="ARBA" id="ARBA00023136"/>
    </source>
</evidence>
<dbReference type="Proteomes" id="UP000260665">
    <property type="component" value="Unassembled WGS sequence"/>
</dbReference>
<evidence type="ECO:0000256" key="3">
    <source>
        <dbReference type="ARBA" id="ARBA00022989"/>
    </source>
</evidence>
<feature type="transmembrane region" description="Helical" evidence="5">
    <location>
        <begin position="227"/>
        <end position="250"/>
    </location>
</feature>
<comment type="caution">
    <text evidence="6">The sequence shown here is derived from an EMBL/GenBank/DDBJ whole genome shotgun (WGS) entry which is preliminary data.</text>
</comment>
<keyword evidence="2 5" id="KW-0812">Transmembrane</keyword>
<sequence>MNLFLDSFWRAALYCVRPRVIALSFLPLVLMVALALGLGYLFWDAALDQVRSWMESFTYINMVWQWLDSVGAGKLKAVLAPLLLVFAITPLIVVLSLLVVALLMTPAIVNLVADKRFAGMQAKQGASFGTSLLWSLMSTLLACIALLVSVPLWLVPPLVLLIPPLIWGWLTYRVLAFDALAHHASKEERVLLFKRHSGWLLLMGVISGYLGASPSVVWALGAGFAPAFVILVPLAIWIYTLVFAFASLWFSHYCLAALQALRVQSAVLPEAPAIPLKDET</sequence>
<proteinExistence type="predicted"/>
<feature type="transmembrane region" description="Helical" evidence="5">
    <location>
        <begin position="78"/>
        <end position="111"/>
    </location>
</feature>
<feature type="transmembrane region" description="Helical" evidence="5">
    <location>
        <begin position="200"/>
        <end position="221"/>
    </location>
</feature>
<gene>
    <name evidence="6" type="ORF">DIC66_10290</name>
</gene>
<evidence type="ECO:0000256" key="2">
    <source>
        <dbReference type="ARBA" id="ARBA00022692"/>
    </source>
</evidence>
<name>A0A3E1RBZ6_9BURK</name>
<dbReference type="OrthoDB" id="8565703at2"/>
<dbReference type="AlphaFoldDB" id="A0A3E1RBZ6"/>
<dbReference type="InterPro" id="IPR059112">
    <property type="entry name" value="CysZ/EI24"/>
</dbReference>
<evidence type="ECO:0008006" key="8">
    <source>
        <dbReference type="Google" id="ProtNLM"/>
    </source>
</evidence>
<comment type="subcellular location">
    <subcellularLocation>
        <location evidence="1">Membrane</location>
        <topology evidence="1">Multi-pass membrane protein</topology>
    </subcellularLocation>
</comment>
<keyword evidence="3 5" id="KW-1133">Transmembrane helix</keyword>
<evidence type="ECO:0000313" key="7">
    <source>
        <dbReference type="Proteomes" id="UP000260665"/>
    </source>
</evidence>
<organism evidence="6 7">
    <name type="scientific">Rhodoferax lacus</name>
    <dbReference type="NCBI Taxonomy" id="2184758"/>
    <lineage>
        <taxon>Bacteria</taxon>
        <taxon>Pseudomonadati</taxon>
        <taxon>Pseudomonadota</taxon>
        <taxon>Betaproteobacteria</taxon>
        <taxon>Burkholderiales</taxon>
        <taxon>Comamonadaceae</taxon>
        <taxon>Rhodoferax</taxon>
    </lineage>
</organism>